<dbReference type="Proteomes" id="UP001498421">
    <property type="component" value="Unassembled WGS sequence"/>
</dbReference>
<sequence>MFATDKEAYEAVQQAQRDQGFTTSKRRLTGSARHGRNVRIDMWCHRSGKYRPWDKKQEKYKTHTQKLECPFHVIMAWKPELARQIAEEYPEVQIVDQDVWLLLRRLRLQQYEPHTSAQAFLRILKQD</sequence>
<reference evidence="2 3" key="1">
    <citation type="journal article" date="2025" name="Microbiol. Resour. Announc.">
        <title>Draft genome sequences for Neonectria magnoliae and Neonectria punicea, canker pathogens of Liriodendron tulipifera and Acer saccharum in West Virginia.</title>
        <authorList>
            <person name="Petronek H.M."/>
            <person name="Kasson M.T."/>
            <person name="Metheny A.M."/>
            <person name="Stauder C.M."/>
            <person name="Lovett B."/>
            <person name="Lynch S.C."/>
            <person name="Garnas J.R."/>
            <person name="Kasson L.R."/>
            <person name="Stajich J.E."/>
        </authorList>
    </citation>
    <scope>NUCLEOTIDE SEQUENCE [LARGE SCALE GENOMIC DNA]</scope>
    <source>
        <strain evidence="2 3">NRRL 64651</strain>
    </source>
</reference>
<comment type="caution">
    <text evidence="2">The sequence shown here is derived from an EMBL/GenBank/DDBJ whole genome shotgun (WGS) entry which is preliminary data.</text>
</comment>
<protein>
    <submittedName>
        <fullName evidence="2">Uncharacterized protein</fullName>
    </submittedName>
</protein>
<keyword evidence="3" id="KW-1185">Reference proteome</keyword>
<evidence type="ECO:0000313" key="3">
    <source>
        <dbReference type="Proteomes" id="UP001498421"/>
    </source>
</evidence>
<dbReference type="EMBL" id="JAZAVK010000076">
    <property type="protein sequence ID" value="KAK7425745.1"/>
    <property type="molecule type" value="Genomic_DNA"/>
</dbReference>
<accession>A0ABR1HWW1</accession>
<gene>
    <name evidence="2" type="ORF">QQZ08_007720</name>
</gene>
<evidence type="ECO:0000256" key="1">
    <source>
        <dbReference type="SAM" id="MobiDB-lite"/>
    </source>
</evidence>
<feature type="compositionally biased region" description="Basic residues" evidence="1">
    <location>
        <begin position="24"/>
        <end position="33"/>
    </location>
</feature>
<evidence type="ECO:0000313" key="2">
    <source>
        <dbReference type="EMBL" id="KAK7425745.1"/>
    </source>
</evidence>
<name>A0ABR1HWW1_9HYPO</name>
<proteinExistence type="predicted"/>
<organism evidence="2 3">
    <name type="scientific">Neonectria magnoliae</name>
    <dbReference type="NCBI Taxonomy" id="2732573"/>
    <lineage>
        <taxon>Eukaryota</taxon>
        <taxon>Fungi</taxon>
        <taxon>Dikarya</taxon>
        <taxon>Ascomycota</taxon>
        <taxon>Pezizomycotina</taxon>
        <taxon>Sordariomycetes</taxon>
        <taxon>Hypocreomycetidae</taxon>
        <taxon>Hypocreales</taxon>
        <taxon>Nectriaceae</taxon>
        <taxon>Neonectria</taxon>
    </lineage>
</organism>
<feature type="compositionally biased region" description="Polar residues" evidence="1">
    <location>
        <begin position="13"/>
        <end position="23"/>
    </location>
</feature>
<feature type="region of interest" description="Disordered" evidence="1">
    <location>
        <begin position="13"/>
        <end position="33"/>
    </location>
</feature>